<proteinExistence type="predicted"/>
<evidence type="ECO:0000259" key="1">
    <source>
        <dbReference type="Pfam" id="PF14096"/>
    </source>
</evidence>
<dbReference type="GeneID" id="94490596"/>
<keyword evidence="3" id="KW-1185">Reference proteome</keyword>
<comment type="caution">
    <text evidence="2">The sequence shown here is derived from an EMBL/GenBank/DDBJ whole genome shotgun (WGS) entry which is preliminary data.</text>
</comment>
<dbReference type="InterPro" id="IPR025369">
    <property type="entry name" value="DUF4274"/>
</dbReference>
<protein>
    <submittedName>
        <fullName evidence="2">DUF4274 domain-containing protein</fullName>
    </submittedName>
</protein>
<sequence length="112" mass="12964">MTAQEEGAVDEILYEESLSSMSEKIRLLDLPVLLHAVVNGYNWDDGSEPMLSAFENPDTPEITLMDMYELMEGEYWLEKDESELRRTAEGMRWKELATRLKGRLEQDPSYKG</sequence>
<dbReference type="Proteomes" id="UP001527181">
    <property type="component" value="Unassembled WGS sequence"/>
</dbReference>
<accession>A0ABT4H0Q7</accession>
<dbReference type="Pfam" id="PF14096">
    <property type="entry name" value="DUF4274"/>
    <property type="match status" value="1"/>
</dbReference>
<reference evidence="2 3" key="1">
    <citation type="submission" date="2022-05" db="EMBL/GenBank/DDBJ databases">
        <title>Genome Sequencing of Bee-Associated Microbes.</title>
        <authorList>
            <person name="Dunlap C."/>
        </authorList>
    </citation>
    <scope>NUCLEOTIDE SEQUENCE [LARGE SCALE GENOMIC DNA]</scope>
    <source>
        <strain evidence="2 3">NRRL B-04010</strain>
    </source>
</reference>
<dbReference type="RefSeq" id="WP_005550763.1">
    <property type="nucleotide sequence ID" value="NZ_JAMDLX010000162.1"/>
</dbReference>
<evidence type="ECO:0000313" key="3">
    <source>
        <dbReference type="Proteomes" id="UP001527181"/>
    </source>
</evidence>
<name>A0ABT4H0Q7_PAEAL</name>
<dbReference type="EMBL" id="JAMDNP010000033">
    <property type="protein sequence ID" value="MCY9762252.1"/>
    <property type="molecule type" value="Genomic_DNA"/>
</dbReference>
<feature type="domain" description="DUF4274" evidence="1">
    <location>
        <begin position="31"/>
        <end position="104"/>
    </location>
</feature>
<gene>
    <name evidence="2" type="ORF">M5X12_16905</name>
</gene>
<organism evidence="2 3">
    <name type="scientific">Paenibacillus alvei</name>
    <name type="common">Bacillus alvei</name>
    <dbReference type="NCBI Taxonomy" id="44250"/>
    <lineage>
        <taxon>Bacteria</taxon>
        <taxon>Bacillati</taxon>
        <taxon>Bacillota</taxon>
        <taxon>Bacilli</taxon>
        <taxon>Bacillales</taxon>
        <taxon>Paenibacillaceae</taxon>
        <taxon>Paenibacillus</taxon>
    </lineage>
</organism>
<evidence type="ECO:0000313" key="2">
    <source>
        <dbReference type="EMBL" id="MCY9762252.1"/>
    </source>
</evidence>